<dbReference type="AlphaFoldDB" id="A0A2V1DJV0"/>
<reference evidence="1 2" key="1">
    <citation type="journal article" date="2018" name="Sci. Rep.">
        <title>Comparative genomics provides insights into the lifestyle and reveals functional heterogeneity of dark septate endophytic fungi.</title>
        <authorList>
            <person name="Knapp D.G."/>
            <person name="Nemeth J.B."/>
            <person name="Barry K."/>
            <person name="Hainaut M."/>
            <person name="Henrissat B."/>
            <person name="Johnson J."/>
            <person name="Kuo A."/>
            <person name="Lim J.H.P."/>
            <person name="Lipzen A."/>
            <person name="Nolan M."/>
            <person name="Ohm R.A."/>
            <person name="Tamas L."/>
            <person name="Grigoriev I.V."/>
            <person name="Spatafora J.W."/>
            <person name="Nagy L.G."/>
            <person name="Kovacs G.M."/>
        </authorList>
    </citation>
    <scope>NUCLEOTIDE SEQUENCE [LARGE SCALE GENOMIC DNA]</scope>
    <source>
        <strain evidence="1 2">DSE2036</strain>
    </source>
</reference>
<dbReference type="EMBL" id="KZ805412">
    <property type="protein sequence ID" value="PVH98476.1"/>
    <property type="molecule type" value="Genomic_DNA"/>
</dbReference>
<name>A0A2V1DJV0_9PLEO</name>
<evidence type="ECO:0000313" key="1">
    <source>
        <dbReference type="EMBL" id="PVH98476.1"/>
    </source>
</evidence>
<accession>A0A2V1DJV0</accession>
<organism evidence="1 2">
    <name type="scientific">Periconia macrospinosa</name>
    <dbReference type="NCBI Taxonomy" id="97972"/>
    <lineage>
        <taxon>Eukaryota</taxon>
        <taxon>Fungi</taxon>
        <taxon>Dikarya</taxon>
        <taxon>Ascomycota</taxon>
        <taxon>Pezizomycotina</taxon>
        <taxon>Dothideomycetes</taxon>
        <taxon>Pleosporomycetidae</taxon>
        <taxon>Pleosporales</taxon>
        <taxon>Massarineae</taxon>
        <taxon>Periconiaceae</taxon>
        <taxon>Periconia</taxon>
    </lineage>
</organism>
<gene>
    <name evidence="1" type="ORF">DM02DRAFT_657271</name>
</gene>
<sequence>MTTRAEIENLRALQLSKAQEACAAIAELQVHRETWRNRIRTIRHNMPAELQLVMAHPSPNDFITSNLARSDDRFIRELASAYVQIGAANMLIERDEENLVLERRKYKAASVAILRMTKKEKAENDGSEFDQTFEDWLQREGKNYTLDE</sequence>
<dbReference type="Proteomes" id="UP000244855">
    <property type="component" value="Unassembled WGS sequence"/>
</dbReference>
<keyword evidence="2" id="KW-1185">Reference proteome</keyword>
<proteinExistence type="predicted"/>
<evidence type="ECO:0000313" key="2">
    <source>
        <dbReference type="Proteomes" id="UP000244855"/>
    </source>
</evidence>
<protein>
    <submittedName>
        <fullName evidence="1">Uncharacterized protein</fullName>
    </submittedName>
</protein>